<proteinExistence type="predicted"/>
<keyword evidence="3" id="KW-1185">Reference proteome</keyword>
<feature type="compositionally biased region" description="Gly residues" evidence="1">
    <location>
        <begin position="41"/>
        <end position="53"/>
    </location>
</feature>
<dbReference type="Proteomes" id="UP000652761">
    <property type="component" value="Unassembled WGS sequence"/>
</dbReference>
<reference evidence="2" key="1">
    <citation type="submission" date="2017-07" db="EMBL/GenBank/DDBJ databases">
        <title>Taro Niue Genome Assembly and Annotation.</title>
        <authorList>
            <person name="Atibalentja N."/>
            <person name="Keating K."/>
            <person name="Fields C.J."/>
        </authorList>
    </citation>
    <scope>NUCLEOTIDE SEQUENCE</scope>
    <source>
        <strain evidence="2">Niue_2</strain>
        <tissue evidence="2">Leaf</tissue>
    </source>
</reference>
<evidence type="ECO:0000256" key="1">
    <source>
        <dbReference type="SAM" id="MobiDB-lite"/>
    </source>
</evidence>
<sequence length="60" mass="6512">MSFNVIQVLAEILKSRRRGPSRFRSRRCGPARPVNQPVWRGSGGGGGNHGGLGRRILNAT</sequence>
<comment type="caution">
    <text evidence="2">The sequence shown here is derived from an EMBL/GenBank/DDBJ whole genome shotgun (WGS) entry which is preliminary data.</text>
</comment>
<feature type="compositionally biased region" description="Basic residues" evidence="1">
    <location>
        <begin position="19"/>
        <end position="29"/>
    </location>
</feature>
<name>A0A843X4N9_COLES</name>
<dbReference type="AlphaFoldDB" id="A0A843X4N9"/>
<dbReference type="EMBL" id="NMUH01005471">
    <property type="protein sequence ID" value="MQM12835.1"/>
    <property type="molecule type" value="Genomic_DNA"/>
</dbReference>
<evidence type="ECO:0000313" key="3">
    <source>
        <dbReference type="Proteomes" id="UP000652761"/>
    </source>
</evidence>
<evidence type="ECO:0000313" key="2">
    <source>
        <dbReference type="EMBL" id="MQM12835.1"/>
    </source>
</evidence>
<gene>
    <name evidence="2" type="ORF">Taro_045754</name>
</gene>
<accession>A0A843X4N9</accession>
<feature type="region of interest" description="Disordered" evidence="1">
    <location>
        <begin position="19"/>
        <end position="60"/>
    </location>
</feature>
<protein>
    <submittedName>
        <fullName evidence="2">Uncharacterized protein</fullName>
    </submittedName>
</protein>
<organism evidence="2 3">
    <name type="scientific">Colocasia esculenta</name>
    <name type="common">Wild taro</name>
    <name type="synonym">Arum esculentum</name>
    <dbReference type="NCBI Taxonomy" id="4460"/>
    <lineage>
        <taxon>Eukaryota</taxon>
        <taxon>Viridiplantae</taxon>
        <taxon>Streptophyta</taxon>
        <taxon>Embryophyta</taxon>
        <taxon>Tracheophyta</taxon>
        <taxon>Spermatophyta</taxon>
        <taxon>Magnoliopsida</taxon>
        <taxon>Liliopsida</taxon>
        <taxon>Araceae</taxon>
        <taxon>Aroideae</taxon>
        <taxon>Colocasieae</taxon>
        <taxon>Colocasia</taxon>
    </lineage>
</organism>